<evidence type="ECO:0000313" key="1">
    <source>
        <dbReference type="EMBL" id="CDX04909.1"/>
    </source>
</evidence>
<proteinExistence type="predicted"/>
<sequence>MMYLTSTISLDKIKHTQFEPDSITFSASDENPPLEREFYAAALELLALIHEDLPKAKPPLD</sequence>
<dbReference type="EMBL" id="LK996017">
    <property type="protein sequence ID" value="CDX04909.1"/>
    <property type="molecule type" value="Genomic_DNA"/>
</dbReference>
<organism evidence="1">
    <name type="scientific">Desulfitobacterium hafniense</name>
    <name type="common">Desulfitobacterium frappieri</name>
    <dbReference type="NCBI Taxonomy" id="49338"/>
    <lineage>
        <taxon>Bacteria</taxon>
        <taxon>Bacillati</taxon>
        <taxon>Bacillota</taxon>
        <taxon>Clostridia</taxon>
        <taxon>Eubacteriales</taxon>
        <taxon>Desulfitobacteriaceae</taxon>
        <taxon>Desulfitobacterium</taxon>
    </lineage>
</organism>
<reference evidence="1" key="1">
    <citation type="submission" date="2014-07" db="EMBL/GenBank/DDBJ databases">
        <authorList>
            <person name="Hornung V.Bastian."/>
        </authorList>
    </citation>
    <scope>NUCLEOTIDE SEQUENCE</scope>
    <source>
        <strain evidence="1">PCE-S</strain>
    </source>
</reference>
<protein>
    <submittedName>
        <fullName evidence="1">Uncharacterized protein</fullName>
    </submittedName>
</protein>
<dbReference type="PATRIC" id="fig|49338.4.peg.5405"/>
<dbReference type="AlphaFoldDB" id="A0A098B7S0"/>
<name>A0A098B7S0_DESHA</name>
<dbReference type="RefSeq" id="WP_208926522.1">
    <property type="nucleotide sequence ID" value="NZ_LK996017.1"/>
</dbReference>
<gene>
    <name evidence="1" type="ORF">DPCES_5023</name>
</gene>
<accession>A0A098B7S0</accession>